<feature type="domain" description="Secretion system C-terminal sorting" evidence="1">
    <location>
        <begin position="1914"/>
        <end position="1982"/>
    </location>
</feature>
<keyword evidence="4" id="KW-1185">Reference proteome</keyword>
<dbReference type="NCBIfam" id="TIGR04183">
    <property type="entry name" value="Por_Secre_tail"/>
    <property type="match status" value="1"/>
</dbReference>
<sequence length="1984" mass="201426">MTITVAPKPVTPVAKSNNSSVCLGTSSVLSATGCTGTVTWTGGLTGSSVTVTPNKTTSYKALCTVNGCKSDSSTAVTITVNPKPTTPTAKSNNSSVCLGTSAVLTATGCSGIVNWTGNLIGSSVTVTPNKTSTYKALCTVNGCKSDSSTAVTITVTPKPTTPVAKSNNSSVCLGASAVLTATGCTGIVSWTGNLTGSSVTVTPTKTTTYKALCTVNGCKSDSSTAVTITVTPKPVTPIARSNNASVCLGNIAILSATGCAGTVTWTGGLTGSSVTVTPNKTTSYKALCTVNGCKSDSSTAVTITVIPKPTTPVAKSNNSSVCLGASAVLTATGCTGIVSWTGNLTGSSVTVTPNKTTPYKALCTVNGCKSDSSTAVTITINPKPVTPTAKSNNSSVCLGTSAVLTATGCSGIVTWTGNLTGSSVTVTPTKTSTYKALCTVNGCKSDSSTTVTITVAPKPVTPVAKSNNSSVCLGTSSVLTATGCAGTVTWTGNLTGSSVTVTPSKTTSYKALCTVNGCKSDSSTSVTIAVTPKPTTPVAKSNNNSICQGTSAVLSATGCAGTVTWTGNLTGSSVAVTPSKTTSYKALCTVNGCKSDSSTAVTITVNPKPAQPTITTSNATICFGGTTTLTASACTNGILTWTGGFTGSSLVISPSATKTYRVVCTVNGCKSDSSNAMKITVNPQPLAPVVSAKTLNICLGESITLNTSGCDGGTITWRGGAITGQTGVSKVVNPTIATTYSATCKQGTCESAISNGLTITVNPLPLSPTITTLAKTICLGQSVSLNASGCVGGTLNWRTGNTIVGTGNTLTVSPTVTTSYTSTCKQGSCESVSSSGVTVTVNPLPVSPIITALSQNICLGESTTLNTSGCVGGTITWRGGTITGQTGVSKMVNPTVTTTYNATCKLGTCESVVSTGVTVIVNPLPTAPSIKNSDQTVCPEQRITLNATGCVGGTIIWKGGRLVVGTGNTLNVTPTVTTNYTTFCKQGSCESVASNSVTITVTPKPVIQLVQTNNANICLGASTVLTATGCTGTVTWTGNLTGSSVTVTPNTTTSYKALCTANGCRSDSSLALKITVTAKPTAPTVSSTNESICVGTNAVLSASGCAGTVSWTDGLTGTSITVFPTITRSYKALCTVNGCKSDSSLSVRVKVNPKPATPLAKSNNASVCIGTSVTLSATGCAGTVTWTGNLTGTSVTVTPTKTSSYKALCTANGCKSDSSTAVTITVNPKPITPVVGSNNSSVCLGMSAVLSVKGCTGTVTWTGNLTGTSITVTPTKNSSYKALCTVNGCKSDSSTAVTITVNPKPTTPSVSSNNVNVCLGSSAELTATGCAGTVTWTGNLIGTSITVTPTKNSSYKALCTVNGCKSDSSTAVSITVNPKPTTPSASTNNANICLGGSAVLTATGCAGTVTWTGGLRESSITVTPDKTTSYKALCTTVNGCKSDSSTAVTVNVNSKPPTPTVSNNTSICSGGSALLASSACTGGVVTWTGNLIGTSLTVTPNKTTSYKALCTVNGCKSDSSTAVTITVNPKPATPTVATNNANICLGGSVVLTATGCPGTVSWTGGLMNSSVTVTPIKNSSYKALCTVDGCQSDSSTAVTITVNPIPSAPVISIVPNNKPNSALSFDGNDDEVQLGNWFTFPNFTISMWVKPSANQKTYADIIDNNHNAVENWVLQQEGDMVNKYGWNGPTMVQLNADTWQYLTITRSENNVRKIYLSGQLVDSTTNAYPYTPYSGQFLRIANWGGGGRNWKGSMDELKMWNYVLTKNEILANMNTQLSGNENGLIGYWNFNEGEGNKIFDKTSSDGKKDGDLINNPTWITSDAPILPATTLTATGCTGTVTWSNGATGDSIVVSPTIATTYTAICSEGTCVSVQSNAITLSPSVIPNGNTSPIQAAKTARVAVSQSEPSITFKVFPNPATDEINVETNVDEETTFQLYNVIGQKVVEKTFERQTKVKVSEFSRGTYFYLLQHGINRSSGKVVLE</sequence>
<feature type="domain" description="Ig-like" evidence="2">
    <location>
        <begin position="765"/>
        <end position="843"/>
    </location>
</feature>
<evidence type="ECO:0000313" key="4">
    <source>
        <dbReference type="Proteomes" id="UP001302949"/>
    </source>
</evidence>
<dbReference type="SUPFAM" id="SSF49899">
    <property type="entry name" value="Concanavalin A-like lectins/glucanases"/>
    <property type="match status" value="1"/>
</dbReference>
<dbReference type="EMBL" id="JAYFUM010000013">
    <property type="protein sequence ID" value="MEA5139906.1"/>
    <property type="molecule type" value="Genomic_DNA"/>
</dbReference>
<dbReference type="InterPro" id="IPR013320">
    <property type="entry name" value="ConA-like_dom_sf"/>
</dbReference>
<gene>
    <name evidence="3" type="ORF">VB248_12210</name>
</gene>
<feature type="domain" description="Ig-like" evidence="2">
    <location>
        <begin position="1456"/>
        <end position="1529"/>
    </location>
</feature>
<dbReference type="InterPro" id="IPR044023">
    <property type="entry name" value="Ig_7"/>
</dbReference>
<reference evidence="3 4" key="1">
    <citation type="submission" date="2023-12" db="EMBL/GenBank/DDBJ databases">
        <title>Novel species of the genus Arcicella isolated from rivers.</title>
        <authorList>
            <person name="Lu H."/>
        </authorList>
    </citation>
    <scope>NUCLEOTIDE SEQUENCE [LARGE SCALE GENOMIC DNA]</scope>
    <source>
        <strain evidence="3 4">KCTC 23307</strain>
    </source>
</reference>
<evidence type="ECO:0000259" key="1">
    <source>
        <dbReference type="Pfam" id="PF18962"/>
    </source>
</evidence>
<dbReference type="Pfam" id="PF13385">
    <property type="entry name" value="Laminin_G_3"/>
    <property type="match status" value="1"/>
</dbReference>
<accession>A0ABU5QAN4</accession>
<dbReference type="Gene3D" id="2.60.120.200">
    <property type="match status" value="1"/>
</dbReference>
<dbReference type="InterPro" id="IPR026444">
    <property type="entry name" value="Secre_tail"/>
</dbReference>
<evidence type="ECO:0000313" key="3">
    <source>
        <dbReference type="EMBL" id="MEA5139906.1"/>
    </source>
</evidence>
<proteinExistence type="predicted"/>
<dbReference type="RefSeq" id="WP_323297065.1">
    <property type="nucleotide sequence ID" value="NZ_JAYFUM010000013.1"/>
</dbReference>
<dbReference type="Pfam" id="PF18962">
    <property type="entry name" value="Por_Secre_tail"/>
    <property type="match status" value="1"/>
</dbReference>
<evidence type="ECO:0000259" key="2">
    <source>
        <dbReference type="Pfam" id="PF19081"/>
    </source>
</evidence>
<organism evidence="3 4">
    <name type="scientific">Arcicella rigui</name>
    <dbReference type="NCBI Taxonomy" id="797020"/>
    <lineage>
        <taxon>Bacteria</taxon>
        <taxon>Pseudomonadati</taxon>
        <taxon>Bacteroidota</taxon>
        <taxon>Cytophagia</taxon>
        <taxon>Cytophagales</taxon>
        <taxon>Flectobacillaceae</taxon>
        <taxon>Arcicella</taxon>
    </lineage>
</organism>
<protein>
    <submittedName>
        <fullName evidence="3">LamG-like jellyroll fold domain-containing protein</fullName>
    </submittedName>
</protein>
<comment type="caution">
    <text evidence="3">The sequence shown here is derived from an EMBL/GenBank/DDBJ whole genome shotgun (WGS) entry which is preliminary data.</text>
</comment>
<name>A0ABU5QAN4_9BACT</name>
<dbReference type="Proteomes" id="UP001302949">
    <property type="component" value="Unassembled WGS sequence"/>
</dbReference>
<dbReference type="Pfam" id="PF19081">
    <property type="entry name" value="Ig_7"/>
    <property type="match status" value="2"/>
</dbReference>